<proteinExistence type="predicted"/>
<dbReference type="Proteomes" id="UP000177810">
    <property type="component" value="Unassembled WGS sequence"/>
</dbReference>
<feature type="transmembrane region" description="Helical" evidence="2">
    <location>
        <begin position="12"/>
        <end position="30"/>
    </location>
</feature>
<evidence type="ECO:0000256" key="1">
    <source>
        <dbReference type="SAM" id="MobiDB-lite"/>
    </source>
</evidence>
<gene>
    <name evidence="3" type="ORF">A2V69_00520</name>
</gene>
<organism evidence="3 4">
    <name type="scientific">Candidatus Portnoybacteria bacterium RBG_13_40_8</name>
    <dbReference type="NCBI Taxonomy" id="1801990"/>
    <lineage>
        <taxon>Bacteria</taxon>
        <taxon>Candidatus Portnoyibacteriota</taxon>
    </lineage>
</organism>
<protein>
    <submittedName>
        <fullName evidence="3">Uncharacterized protein</fullName>
    </submittedName>
</protein>
<evidence type="ECO:0000256" key="2">
    <source>
        <dbReference type="SAM" id="Phobius"/>
    </source>
</evidence>
<dbReference type="AlphaFoldDB" id="A0A1G2F1D3"/>
<comment type="caution">
    <text evidence="3">The sequence shown here is derived from an EMBL/GenBank/DDBJ whole genome shotgun (WGS) entry which is preliminary data.</text>
</comment>
<evidence type="ECO:0000313" key="3">
    <source>
        <dbReference type="EMBL" id="OGZ31884.1"/>
    </source>
</evidence>
<keyword evidence="2" id="KW-1133">Transmembrane helix</keyword>
<keyword evidence="2" id="KW-0812">Transmembrane</keyword>
<dbReference type="STRING" id="1801990.A2V69_00520"/>
<keyword evidence="2" id="KW-0472">Membrane</keyword>
<name>A0A1G2F1D3_9BACT</name>
<evidence type="ECO:0000313" key="4">
    <source>
        <dbReference type="Proteomes" id="UP000177810"/>
    </source>
</evidence>
<accession>A0A1G2F1D3</accession>
<feature type="region of interest" description="Disordered" evidence="1">
    <location>
        <begin position="40"/>
        <end position="63"/>
    </location>
</feature>
<sequence>MEEHIRNKSKWQLLIPIFLAIIVAGIFIYLDYKNKPKIEPGPSEEEQISEYEPQPVLPSENPSREKELDVNLGYGCAGPQHLEGKELKPADSVWEIKKDGSSTKISLGKYRIDAPERLVFDIKKLWLYFLSDKLSERRDDLIYPLEASYVSKMFLTVNGYEKEINLGGDEYMLIELDYPLGDLYPYTKAAALEYEITLELKCRNIKNNECFNNEDKPLDFINGADIQTHIRFFALGCEEFDKEIISDATFKY</sequence>
<dbReference type="EMBL" id="MHMT01000030">
    <property type="protein sequence ID" value="OGZ31884.1"/>
    <property type="molecule type" value="Genomic_DNA"/>
</dbReference>
<reference evidence="3 4" key="1">
    <citation type="journal article" date="2016" name="Nat. Commun.">
        <title>Thousands of microbial genomes shed light on interconnected biogeochemical processes in an aquifer system.</title>
        <authorList>
            <person name="Anantharaman K."/>
            <person name="Brown C.T."/>
            <person name="Hug L.A."/>
            <person name="Sharon I."/>
            <person name="Castelle C.J."/>
            <person name="Probst A.J."/>
            <person name="Thomas B.C."/>
            <person name="Singh A."/>
            <person name="Wilkins M.J."/>
            <person name="Karaoz U."/>
            <person name="Brodie E.L."/>
            <person name="Williams K.H."/>
            <person name="Hubbard S.S."/>
            <person name="Banfield J.F."/>
        </authorList>
    </citation>
    <scope>NUCLEOTIDE SEQUENCE [LARGE SCALE GENOMIC DNA]</scope>
</reference>